<sequence>MKLYAGLFYSPGLAYLPSSPLRDLQLSNPTRVQLFSLITHAELAQLDPSASTEQDGMGQGEALVYNHLEIPEMGRMMASRYLRQRLWAGAVLSFHHPSSQYPYTHRFSPTSSSPFSSPARSGDVDSDDDLNLTVHFASLTLYDGVLPPGQDEGAGVTVHDEMDPVVVGFRNKVEVRIARAVEG</sequence>
<gene>
    <name evidence="2" type="ORF">BCR35DRAFT_331797</name>
</gene>
<evidence type="ECO:0000313" key="3">
    <source>
        <dbReference type="Proteomes" id="UP000193467"/>
    </source>
</evidence>
<name>A0A1Y2FBM5_9BASI</name>
<reference evidence="2 3" key="1">
    <citation type="submission" date="2016-07" db="EMBL/GenBank/DDBJ databases">
        <title>Pervasive Adenine N6-methylation of Active Genes in Fungi.</title>
        <authorList>
            <consortium name="DOE Joint Genome Institute"/>
            <person name="Mondo S.J."/>
            <person name="Dannebaum R.O."/>
            <person name="Kuo R.C."/>
            <person name="Labutti K."/>
            <person name="Haridas S."/>
            <person name="Kuo A."/>
            <person name="Salamov A."/>
            <person name="Ahrendt S.R."/>
            <person name="Lipzen A."/>
            <person name="Sullivan W."/>
            <person name="Andreopoulos W.B."/>
            <person name="Clum A."/>
            <person name="Lindquist E."/>
            <person name="Daum C."/>
            <person name="Ramamoorthy G.K."/>
            <person name="Gryganskyi A."/>
            <person name="Culley D."/>
            <person name="Magnuson J.K."/>
            <person name="James T.Y."/>
            <person name="O'Malley M.A."/>
            <person name="Stajich J.E."/>
            <person name="Spatafora J.W."/>
            <person name="Visel A."/>
            <person name="Grigoriev I.V."/>
        </authorList>
    </citation>
    <scope>NUCLEOTIDE SEQUENCE [LARGE SCALE GENOMIC DNA]</scope>
    <source>
        <strain evidence="2 3">62-1032</strain>
    </source>
</reference>
<dbReference type="EMBL" id="MCGR01000024">
    <property type="protein sequence ID" value="ORY80736.1"/>
    <property type="molecule type" value="Genomic_DNA"/>
</dbReference>
<proteinExistence type="predicted"/>
<keyword evidence="3" id="KW-1185">Reference proteome</keyword>
<dbReference type="AlphaFoldDB" id="A0A1Y2FBM5"/>
<dbReference type="InParanoid" id="A0A1Y2FBM5"/>
<accession>A0A1Y2FBM5</accession>
<dbReference type="Proteomes" id="UP000193467">
    <property type="component" value="Unassembled WGS sequence"/>
</dbReference>
<evidence type="ECO:0000256" key="1">
    <source>
        <dbReference type="SAM" id="MobiDB-lite"/>
    </source>
</evidence>
<feature type="compositionally biased region" description="Low complexity" evidence="1">
    <location>
        <begin position="107"/>
        <end position="118"/>
    </location>
</feature>
<comment type="caution">
    <text evidence="2">The sequence shown here is derived from an EMBL/GenBank/DDBJ whole genome shotgun (WGS) entry which is preliminary data.</text>
</comment>
<dbReference type="OrthoDB" id="2538096at2759"/>
<organism evidence="2 3">
    <name type="scientific">Leucosporidium creatinivorum</name>
    <dbReference type="NCBI Taxonomy" id="106004"/>
    <lineage>
        <taxon>Eukaryota</taxon>
        <taxon>Fungi</taxon>
        <taxon>Dikarya</taxon>
        <taxon>Basidiomycota</taxon>
        <taxon>Pucciniomycotina</taxon>
        <taxon>Microbotryomycetes</taxon>
        <taxon>Leucosporidiales</taxon>
        <taxon>Leucosporidium</taxon>
    </lineage>
</organism>
<protein>
    <submittedName>
        <fullName evidence="2">Uncharacterized protein</fullName>
    </submittedName>
</protein>
<evidence type="ECO:0000313" key="2">
    <source>
        <dbReference type="EMBL" id="ORY80736.1"/>
    </source>
</evidence>
<feature type="region of interest" description="Disordered" evidence="1">
    <location>
        <begin position="105"/>
        <end position="126"/>
    </location>
</feature>